<keyword evidence="7" id="KW-1185">Reference proteome</keyword>
<keyword evidence="3" id="KW-0808">Transferase</keyword>
<dbReference type="InterPro" id="IPR029028">
    <property type="entry name" value="Alpha/beta_knot_MTases"/>
</dbReference>
<dbReference type="PANTHER" id="PTHR46429">
    <property type="entry name" value="23S RRNA (GUANOSINE-2'-O-)-METHYLTRANSFERASE RLMB"/>
    <property type="match status" value="1"/>
</dbReference>
<dbReference type="Gene3D" id="3.40.1280.10">
    <property type="match status" value="1"/>
</dbReference>
<dbReference type="NCBIfam" id="TIGR00186">
    <property type="entry name" value="rRNA_methyl_3"/>
    <property type="match status" value="1"/>
</dbReference>
<feature type="compositionally biased region" description="Basic and acidic residues" evidence="4">
    <location>
        <begin position="96"/>
        <end position="247"/>
    </location>
</feature>
<feature type="region of interest" description="Disordered" evidence="4">
    <location>
        <begin position="1"/>
        <end position="260"/>
    </location>
</feature>
<protein>
    <submittedName>
        <fullName evidence="6">23S rRNA (Guanosine(2251)-2'-O)-methyltransferase RlmB</fullName>
    </submittedName>
</protein>
<proteinExistence type="inferred from homology"/>
<organism evidence="6 7">
    <name type="scientific">Trichocoleus desertorum GB2-A4</name>
    <dbReference type="NCBI Taxonomy" id="2933944"/>
    <lineage>
        <taxon>Bacteria</taxon>
        <taxon>Bacillati</taxon>
        <taxon>Cyanobacteriota</taxon>
        <taxon>Cyanophyceae</taxon>
        <taxon>Leptolyngbyales</taxon>
        <taxon>Trichocoleusaceae</taxon>
        <taxon>Trichocoleus</taxon>
    </lineage>
</organism>
<dbReference type="PANTHER" id="PTHR46429:SF1">
    <property type="entry name" value="23S RRNA (GUANOSINE-2'-O-)-METHYLTRANSFERASE RLMB"/>
    <property type="match status" value="1"/>
</dbReference>
<evidence type="ECO:0000256" key="2">
    <source>
        <dbReference type="ARBA" id="ARBA00022603"/>
    </source>
</evidence>
<evidence type="ECO:0000256" key="4">
    <source>
        <dbReference type="SAM" id="MobiDB-lite"/>
    </source>
</evidence>
<dbReference type="InterPro" id="IPR004441">
    <property type="entry name" value="rRNA_MeTrfase_TrmH"/>
</dbReference>
<evidence type="ECO:0000313" key="6">
    <source>
        <dbReference type="EMBL" id="MEP0817086.1"/>
    </source>
</evidence>
<dbReference type="InterPro" id="IPR001537">
    <property type="entry name" value="SpoU_MeTrfase"/>
</dbReference>
<dbReference type="SUPFAM" id="SSF75217">
    <property type="entry name" value="alpha/beta knot"/>
    <property type="match status" value="1"/>
</dbReference>
<comment type="caution">
    <text evidence="6">The sequence shown here is derived from an EMBL/GenBank/DDBJ whole genome shotgun (WGS) entry which is preliminary data.</text>
</comment>
<dbReference type="Proteomes" id="UP001464891">
    <property type="component" value="Unassembled WGS sequence"/>
</dbReference>
<dbReference type="Gene3D" id="3.30.1330.30">
    <property type="match status" value="1"/>
</dbReference>
<evidence type="ECO:0000313" key="7">
    <source>
        <dbReference type="Proteomes" id="UP001464891"/>
    </source>
</evidence>
<dbReference type="InterPro" id="IPR029026">
    <property type="entry name" value="tRNA_m1G_MTases_N"/>
</dbReference>
<evidence type="ECO:0000256" key="3">
    <source>
        <dbReference type="ARBA" id="ARBA00022679"/>
    </source>
</evidence>
<dbReference type="Pfam" id="PF08032">
    <property type="entry name" value="SpoU_sub_bind"/>
    <property type="match status" value="1"/>
</dbReference>
<feature type="compositionally biased region" description="Basic and acidic residues" evidence="4">
    <location>
        <begin position="50"/>
        <end position="82"/>
    </location>
</feature>
<sequence length="525" mass="57829">MAAKKNYSKDRGRAAEGKGSQSQGQSGDRQGRPIPKDASRSSSPRLRTKSAKERPSGKGTDYRGGEYRGSDRRGAGDGEPRVRPTANTGDFQAPRQRSDKPTRNFDKRERTSESRDRSFGERDRNSGRPEGRERNFGPRERSFEPRDRGSEGRERSPETRGRSFGERDRSSSSEGRSEGRDRSFGRPEGRERNFGGRDRSFEGHGGSEGRGRSFEGRSEGRDRKFEGRSEGRDRGQENRDRRFDETSTKPAGESEESDLIYGRHPVLTALENQHPLNRIWITPRLRYDPRFHTVLLQARANGTVIDEVEPQRLSYIAPGANHQGVIAQVAPYEYADLGDLIAQAQAATSQPLIIVADGITDPHNLGAIIRTAEALGAQGLVIPQRRASGITSVVKKVAAGALETFPVSRVVNLTRALEELKTAGFWIYGTAAGASEPVPTVKFSGPIVLVIGSEGEGLSLTVQRCCDVLVSIPLSGKTPSLNASVATGMVLYEIYRQRHGTSFDFANMPNKEGIEKRNATEYNKV</sequence>
<evidence type="ECO:0000256" key="1">
    <source>
        <dbReference type="ARBA" id="ARBA00007228"/>
    </source>
</evidence>
<dbReference type="RefSeq" id="WP_190439647.1">
    <property type="nucleotide sequence ID" value="NZ_JAMPKM010000003.1"/>
</dbReference>
<gene>
    <name evidence="6" type="primary">rlmB</name>
    <name evidence="6" type="ORF">NC998_08245</name>
</gene>
<comment type="similarity">
    <text evidence="1">Belongs to the class IV-like SAM-binding methyltransferase superfamily. RNA methyltransferase TrmH family.</text>
</comment>
<keyword evidence="2" id="KW-0489">Methyltransferase</keyword>
<dbReference type="SUPFAM" id="SSF55315">
    <property type="entry name" value="L30e-like"/>
    <property type="match status" value="1"/>
</dbReference>
<feature type="compositionally biased region" description="Basic and acidic residues" evidence="4">
    <location>
        <begin position="7"/>
        <end position="16"/>
    </location>
</feature>
<evidence type="ECO:0000259" key="5">
    <source>
        <dbReference type="SMART" id="SM00967"/>
    </source>
</evidence>
<feature type="compositionally biased region" description="Basic and acidic residues" evidence="4">
    <location>
        <begin position="29"/>
        <end position="39"/>
    </location>
</feature>
<dbReference type="InterPro" id="IPR029064">
    <property type="entry name" value="Ribosomal_eL30-like_sf"/>
</dbReference>
<reference evidence="6 7" key="1">
    <citation type="submission" date="2022-04" db="EMBL/GenBank/DDBJ databases">
        <title>Positive selection, recombination, and allopatry shape intraspecific diversity of widespread and dominant cyanobacteria.</title>
        <authorList>
            <person name="Wei J."/>
            <person name="Shu W."/>
            <person name="Hu C."/>
        </authorList>
    </citation>
    <scope>NUCLEOTIDE SEQUENCE [LARGE SCALE GENOMIC DNA]</scope>
    <source>
        <strain evidence="6 7">GB2-A4</strain>
    </source>
</reference>
<dbReference type="InterPro" id="IPR013123">
    <property type="entry name" value="SpoU_subst-bd"/>
</dbReference>
<name>A0ABV0J7S3_9CYAN</name>
<dbReference type="EMBL" id="JAMPKM010000003">
    <property type="protein sequence ID" value="MEP0817086.1"/>
    <property type="molecule type" value="Genomic_DNA"/>
</dbReference>
<accession>A0ABV0J7S3</accession>
<dbReference type="SMART" id="SM00967">
    <property type="entry name" value="SpoU_sub_bind"/>
    <property type="match status" value="1"/>
</dbReference>
<feature type="domain" description="RNA 2-O ribose methyltransferase substrate binding" evidence="5">
    <location>
        <begin position="259"/>
        <end position="335"/>
    </location>
</feature>
<dbReference type="Pfam" id="PF00588">
    <property type="entry name" value="SpoU_methylase"/>
    <property type="match status" value="1"/>
</dbReference>
<dbReference type="CDD" id="cd18103">
    <property type="entry name" value="SpoU-like_RlmB"/>
    <property type="match status" value="1"/>
</dbReference>